<dbReference type="InterPro" id="IPR009056">
    <property type="entry name" value="Cyt_c-like_dom"/>
</dbReference>
<protein>
    <recommendedName>
        <fullName evidence="6">Cytochrome c domain-containing protein</fullName>
    </recommendedName>
</protein>
<keyword evidence="5" id="KW-0732">Signal</keyword>
<feature type="chain" id="PRO_5022881704" description="Cytochrome c domain-containing protein" evidence="5">
    <location>
        <begin position="21"/>
        <end position="158"/>
    </location>
</feature>
<evidence type="ECO:0000313" key="8">
    <source>
        <dbReference type="Proteomes" id="UP000324159"/>
    </source>
</evidence>
<dbReference type="EMBL" id="VNIB01000003">
    <property type="protein sequence ID" value="TYO99224.1"/>
    <property type="molecule type" value="Genomic_DNA"/>
</dbReference>
<keyword evidence="2 4" id="KW-0479">Metal-binding</keyword>
<dbReference type="PROSITE" id="PS51007">
    <property type="entry name" value="CYTC"/>
    <property type="match status" value="1"/>
</dbReference>
<evidence type="ECO:0000256" key="1">
    <source>
        <dbReference type="ARBA" id="ARBA00022617"/>
    </source>
</evidence>
<sequence length="158" mass="17656">MRYPLLFALLTLLPAAPAFAVGQSQHLGALSTDRGMVAFQKVIEKKCTVCHSRERIDRALSRRINIGVILEKMTARGASLTPGEREMLTAYWKDDQFAEVNRIIQLRCTGCHSRDRIDQALAEGRDLNAIQQKMIRFGANLSAREQKVLGVFSGKALK</sequence>
<dbReference type="OrthoDB" id="5397681at2"/>
<reference evidence="7 8" key="1">
    <citation type="submission" date="2019-07" db="EMBL/GenBank/DDBJ databases">
        <title>Genomic Encyclopedia of Type Strains, Phase IV (KMG-IV): sequencing the most valuable type-strain genomes for metagenomic binning, comparative biology and taxonomic classification.</title>
        <authorList>
            <person name="Goeker M."/>
        </authorList>
    </citation>
    <scope>NUCLEOTIDE SEQUENCE [LARGE SCALE GENOMIC DNA]</scope>
    <source>
        <strain evidence="7 8">SS015</strain>
    </source>
</reference>
<dbReference type="GO" id="GO:0009055">
    <property type="term" value="F:electron transfer activity"/>
    <property type="evidence" value="ECO:0007669"/>
    <property type="project" value="InterPro"/>
</dbReference>
<evidence type="ECO:0000256" key="4">
    <source>
        <dbReference type="PROSITE-ProRule" id="PRU00433"/>
    </source>
</evidence>
<comment type="caution">
    <text evidence="7">The sequence shown here is derived from an EMBL/GenBank/DDBJ whole genome shotgun (WGS) entry which is preliminary data.</text>
</comment>
<name>A0A5D3WLS5_9BACT</name>
<accession>A0A5D3WLS5</accession>
<feature type="domain" description="Cytochrome c" evidence="6">
    <location>
        <begin position="30"/>
        <end position="157"/>
    </location>
</feature>
<dbReference type="RefSeq" id="WP_148895149.1">
    <property type="nucleotide sequence ID" value="NZ_VNIB01000003.1"/>
</dbReference>
<evidence type="ECO:0000256" key="3">
    <source>
        <dbReference type="ARBA" id="ARBA00023004"/>
    </source>
</evidence>
<proteinExistence type="predicted"/>
<dbReference type="AlphaFoldDB" id="A0A5D3WLS5"/>
<keyword evidence="1 4" id="KW-0349">Heme</keyword>
<gene>
    <name evidence="7" type="ORF">EDC39_10367</name>
</gene>
<evidence type="ECO:0000256" key="2">
    <source>
        <dbReference type="ARBA" id="ARBA00022723"/>
    </source>
</evidence>
<evidence type="ECO:0000256" key="5">
    <source>
        <dbReference type="SAM" id="SignalP"/>
    </source>
</evidence>
<evidence type="ECO:0000259" key="6">
    <source>
        <dbReference type="PROSITE" id="PS51007"/>
    </source>
</evidence>
<dbReference type="Gene3D" id="1.10.760.10">
    <property type="entry name" value="Cytochrome c-like domain"/>
    <property type="match status" value="2"/>
</dbReference>
<organism evidence="7 8">
    <name type="scientific">Geothermobacter ehrlichii</name>
    <dbReference type="NCBI Taxonomy" id="213224"/>
    <lineage>
        <taxon>Bacteria</taxon>
        <taxon>Pseudomonadati</taxon>
        <taxon>Thermodesulfobacteriota</taxon>
        <taxon>Desulfuromonadia</taxon>
        <taxon>Desulfuromonadales</taxon>
        <taxon>Geothermobacteraceae</taxon>
        <taxon>Geothermobacter</taxon>
    </lineage>
</organism>
<dbReference type="GO" id="GO:0020037">
    <property type="term" value="F:heme binding"/>
    <property type="evidence" value="ECO:0007669"/>
    <property type="project" value="InterPro"/>
</dbReference>
<keyword evidence="3 4" id="KW-0408">Iron</keyword>
<evidence type="ECO:0000313" key="7">
    <source>
        <dbReference type="EMBL" id="TYO99224.1"/>
    </source>
</evidence>
<dbReference type="GO" id="GO:0046872">
    <property type="term" value="F:metal ion binding"/>
    <property type="evidence" value="ECO:0007669"/>
    <property type="project" value="UniProtKB-KW"/>
</dbReference>
<feature type="signal peptide" evidence="5">
    <location>
        <begin position="1"/>
        <end position="20"/>
    </location>
</feature>
<dbReference type="InterPro" id="IPR036909">
    <property type="entry name" value="Cyt_c-like_dom_sf"/>
</dbReference>
<keyword evidence="8" id="KW-1185">Reference proteome</keyword>
<dbReference type="Proteomes" id="UP000324159">
    <property type="component" value="Unassembled WGS sequence"/>
</dbReference>